<dbReference type="InterPro" id="IPR050951">
    <property type="entry name" value="Retrovirus_Pol_polyprotein"/>
</dbReference>
<gene>
    <name evidence="3" type="ORF">C1H46_039992</name>
</gene>
<dbReference type="EMBL" id="VIEB01001182">
    <property type="protein sequence ID" value="TQD74464.1"/>
    <property type="molecule type" value="Genomic_DNA"/>
</dbReference>
<keyword evidence="4" id="KW-1185">Reference proteome</keyword>
<proteinExistence type="predicted"/>
<dbReference type="PROSITE" id="PS50878">
    <property type="entry name" value="RT_POL"/>
    <property type="match status" value="1"/>
</dbReference>
<dbReference type="PANTHER" id="PTHR37984">
    <property type="entry name" value="PROTEIN CBG26694"/>
    <property type="match status" value="1"/>
</dbReference>
<reference evidence="3 4" key="1">
    <citation type="journal article" date="2019" name="G3 (Bethesda)">
        <title>Sequencing of a Wild Apple (Malus baccata) Genome Unravels the Differences Between Cultivated and Wild Apple Species Regarding Disease Resistance and Cold Tolerance.</title>
        <authorList>
            <person name="Chen X."/>
        </authorList>
    </citation>
    <scope>NUCLEOTIDE SEQUENCE [LARGE SCALE GENOMIC DNA]</scope>
    <source>
        <strain evidence="4">cv. Shandingzi</strain>
        <tissue evidence="3">Leaves</tissue>
    </source>
</reference>
<dbReference type="Proteomes" id="UP000315295">
    <property type="component" value="Unassembled WGS sequence"/>
</dbReference>
<keyword evidence="1" id="KW-0511">Multifunctional enzyme</keyword>
<evidence type="ECO:0000313" key="4">
    <source>
        <dbReference type="Proteomes" id="UP000315295"/>
    </source>
</evidence>
<dbReference type="InterPro" id="IPR000477">
    <property type="entry name" value="RT_dom"/>
</dbReference>
<dbReference type="SUPFAM" id="SSF56672">
    <property type="entry name" value="DNA/RNA polymerases"/>
    <property type="match status" value="1"/>
</dbReference>
<sequence>MTFDLKNAGATYQRLVNSMFAEQIGKSMEVYVDDMLVKSKHADQHITNLSETFTIMKRYRMRLNPNKCTFGVGSGKFLGFMISQRGIEVNPEKIKAIIDMKEPVTSKDVQSLTGKVAALTRFISKATDRYAPFFKALKGSKKHITWTDECVETFNDLKDYMSKAHLLYKPEVGDTLIIYLSVSASAVSSVLIRKDGNVEWPVYYASKALQDAETQYSNIEKLGYHFHNKYI</sequence>
<dbReference type="PANTHER" id="PTHR37984:SF5">
    <property type="entry name" value="PROTEIN NYNRIN-LIKE"/>
    <property type="match status" value="1"/>
</dbReference>
<dbReference type="CDD" id="cd01647">
    <property type="entry name" value="RT_LTR"/>
    <property type="match status" value="1"/>
</dbReference>
<comment type="caution">
    <text evidence="3">The sequence shown here is derived from an EMBL/GenBank/DDBJ whole genome shotgun (WGS) entry which is preliminary data.</text>
</comment>
<protein>
    <recommendedName>
        <fullName evidence="2">Reverse transcriptase domain-containing protein</fullName>
    </recommendedName>
</protein>
<evidence type="ECO:0000256" key="1">
    <source>
        <dbReference type="ARBA" id="ARBA00023268"/>
    </source>
</evidence>
<dbReference type="Pfam" id="PF17919">
    <property type="entry name" value="RT_RNaseH_2"/>
    <property type="match status" value="1"/>
</dbReference>
<dbReference type="GO" id="GO:0003824">
    <property type="term" value="F:catalytic activity"/>
    <property type="evidence" value="ECO:0007669"/>
    <property type="project" value="UniProtKB-KW"/>
</dbReference>
<accession>A0A540KJT4</accession>
<feature type="domain" description="Reverse transcriptase" evidence="2">
    <location>
        <begin position="1"/>
        <end position="82"/>
    </location>
</feature>
<dbReference type="InterPro" id="IPR043502">
    <property type="entry name" value="DNA/RNA_pol_sf"/>
</dbReference>
<dbReference type="AlphaFoldDB" id="A0A540KJT4"/>
<dbReference type="Pfam" id="PF00078">
    <property type="entry name" value="RVT_1"/>
    <property type="match status" value="1"/>
</dbReference>
<evidence type="ECO:0000313" key="3">
    <source>
        <dbReference type="EMBL" id="TQD74464.1"/>
    </source>
</evidence>
<evidence type="ECO:0000259" key="2">
    <source>
        <dbReference type="PROSITE" id="PS50878"/>
    </source>
</evidence>
<name>A0A540KJT4_MALBA</name>
<dbReference type="Gene3D" id="3.30.70.270">
    <property type="match status" value="2"/>
</dbReference>
<dbReference type="STRING" id="106549.A0A540KJT4"/>
<dbReference type="InterPro" id="IPR041577">
    <property type="entry name" value="RT_RNaseH_2"/>
</dbReference>
<organism evidence="3 4">
    <name type="scientific">Malus baccata</name>
    <name type="common">Siberian crab apple</name>
    <name type="synonym">Pyrus baccata</name>
    <dbReference type="NCBI Taxonomy" id="106549"/>
    <lineage>
        <taxon>Eukaryota</taxon>
        <taxon>Viridiplantae</taxon>
        <taxon>Streptophyta</taxon>
        <taxon>Embryophyta</taxon>
        <taxon>Tracheophyta</taxon>
        <taxon>Spermatophyta</taxon>
        <taxon>Magnoliopsida</taxon>
        <taxon>eudicotyledons</taxon>
        <taxon>Gunneridae</taxon>
        <taxon>Pentapetalae</taxon>
        <taxon>rosids</taxon>
        <taxon>fabids</taxon>
        <taxon>Rosales</taxon>
        <taxon>Rosaceae</taxon>
        <taxon>Amygdaloideae</taxon>
        <taxon>Maleae</taxon>
        <taxon>Malus</taxon>
    </lineage>
</organism>
<dbReference type="InterPro" id="IPR043128">
    <property type="entry name" value="Rev_trsase/Diguanyl_cyclase"/>
</dbReference>